<dbReference type="InterPro" id="IPR053185">
    <property type="entry name" value="SET_domain_protein"/>
</dbReference>
<reference evidence="2" key="1">
    <citation type="journal article" date="2020" name="Stud. Mycol.">
        <title>101 Dothideomycetes genomes: a test case for predicting lifestyles and emergence of pathogens.</title>
        <authorList>
            <person name="Haridas S."/>
            <person name="Albert R."/>
            <person name="Binder M."/>
            <person name="Bloem J."/>
            <person name="Labutti K."/>
            <person name="Salamov A."/>
            <person name="Andreopoulos B."/>
            <person name="Baker S."/>
            <person name="Barry K."/>
            <person name="Bills G."/>
            <person name="Bluhm B."/>
            <person name="Cannon C."/>
            <person name="Castanera R."/>
            <person name="Culley D."/>
            <person name="Daum C."/>
            <person name="Ezra D."/>
            <person name="Gonzalez J."/>
            <person name="Henrissat B."/>
            <person name="Kuo A."/>
            <person name="Liang C."/>
            <person name="Lipzen A."/>
            <person name="Lutzoni F."/>
            <person name="Magnuson J."/>
            <person name="Mondo S."/>
            <person name="Nolan M."/>
            <person name="Ohm R."/>
            <person name="Pangilinan J."/>
            <person name="Park H.-J."/>
            <person name="Ramirez L."/>
            <person name="Alfaro M."/>
            <person name="Sun H."/>
            <person name="Tritt A."/>
            <person name="Yoshinaga Y."/>
            <person name="Zwiers L.-H."/>
            <person name="Turgeon B."/>
            <person name="Goodwin S."/>
            <person name="Spatafora J."/>
            <person name="Crous P."/>
            <person name="Grigoriev I."/>
        </authorList>
    </citation>
    <scope>NUCLEOTIDE SEQUENCE</scope>
    <source>
        <strain evidence="2">CBS 175.79</strain>
    </source>
</reference>
<dbReference type="SUPFAM" id="SSF82199">
    <property type="entry name" value="SET domain"/>
    <property type="match status" value="1"/>
</dbReference>
<organism evidence="2 3">
    <name type="scientific">Aaosphaeria arxii CBS 175.79</name>
    <dbReference type="NCBI Taxonomy" id="1450172"/>
    <lineage>
        <taxon>Eukaryota</taxon>
        <taxon>Fungi</taxon>
        <taxon>Dikarya</taxon>
        <taxon>Ascomycota</taxon>
        <taxon>Pezizomycotina</taxon>
        <taxon>Dothideomycetes</taxon>
        <taxon>Pleosporomycetidae</taxon>
        <taxon>Pleosporales</taxon>
        <taxon>Pleosporales incertae sedis</taxon>
        <taxon>Aaosphaeria</taxon>
    </lineage>
</organism>
<dbReference type="AlphaFoldDB" id="A0A6A5XF21"/>
<dbReference type="InterPro" id="IPR046341">
    <property type="entry name" value="SET_dom_sf"/>
</dbReference>
<protein>
    <submittedName>
        <fullName evidence="2">Uncharacterized protein</fullName>
    </submittedName>
</protein>
<evidence type="ECO:0000313" key="2">
    <source>
        <dbReference type="EMBL" id="KAF2011520.1"/>
    </source>
</evidence>
<feature type="signal peptide" evidence="1">
    <location>
        <begin position="1"/>
        <end position="30"/>
    </location>
</feature>
<accession>A0A6A5XF21</accession>
<dbReference type="OrthoDB" id="1028014at2759"/>
<sequence>MPLSNSPIQSLPRTLLSLLALNLLSSPAHAGFILYGHSTAIPNILTLPVAQTCPVSVDGLTSTNFPWTHNPTCIGQYCVYSSSRFANDRGISLIATPELATSYLLESFSHDDQSDDLHGDTTPDYVADDTPDKGIGLFARRAIPAGKTIMVKHPVILLPKELADGDRDVTEQRARLLEIAIRQLPRKTTEMLKGLSTNMGGLRLDDLVRTNAMGVVLGNGGGEGTGYLGVVPEAARINHACRPK</sequence>
<dbReference type="EMBL" id="ML978074">
    <property type="protein sequence ID" value="KAF2011520.1"/>
    <property type="molecule type" value="Genomic_DNA"/>
</dbReference>
<keyword evidence="1" id="KW-0732">Signal</keyword>
<dbReference type="GeneID" id="54280134"/>
<gene>
    <name evidence="2" type="ORF">BU24DRAFT_282931</name>
</gene>
<dbReference type="PANTHER" id="PTHR47332:SF6">
    <property type="entry name" value="SET DOMAIN-CONTAINING PROTEIN"/>
    <property type="match status" value="1"/>
</dbReference>
<dbReference type="Proteomes" id="UP000799778">
    <property type="component" value="Unassembled WGS sequence"/>
</dbReference>
<keyword evidence="3" id="KW-1185">Reference proteome</keyword>
<evidence type="ECO:0000256" key="1">
    <source>
        <dbReference type="SAM" id="SignalP"/>
    </source>
</evidence>
<dbReference type="PANTHER" id="PTHR47332">
    <property type="entry name" value="SET DOMAIN-CONTAINING PROTEIN 5"/>
    <property type="match status" value="1"/>
</dbReference>
<evidence type="ECO:0000313" key="3">
    <source>
        <dbReference type="Proteomes" id="UP000799778"/>
    </source>
</evidence>
<feature type="chain" id="PRO_5025416497" evidence="1">
    <location>
        <begin position="31"/>
        <end position="244"/>
    </location>
</feature>
<dbReference type="Gene3D" id="2.170.270.10">
    <property type="entry name" value="SET domain"/>
    <property type="match status" value="1"/>
</dbReference>
<proteinExistence type="predicted"/>
<name>A0A6A5XF21_9PLEO</name>
<dbReference type="RefSeq" id="XP_033379859.1">
    <property type="nucleotide sequence ID" value="XM_033522737.1"/>
</dbReference>